<feature type="signal peptide" evidence="1">
    <location>
        <begin position="1"/>
        <end position="21"/>
    </location>
</feature>
<gene>
    <name evidence="2" type="ORF">HH212_01880</name>
</gene>
<accession>A0A7Z2VTF2</accession>
<reference evidence="2 3" key="1">
    <citation type="submission" date="2020-04" db="EMBL/GenBank/DDBJ databases">
        <title>Genome sequencing of novel species.</title>
        <authorList>
            <person name="Heo J."/>
            <person name="Kim S.-J."/>
            <person name="Kim J.-S."/>
            <person name="Hong S.-B."/>
            <person name="Kwon S.-W."/>
        </authorList>
    </citation>
    <scope>NUCLEOTIDE SEQUENCE [LARGE SCALE GENOMIC DNA]</scope>
    <source>
        <strain evidence="2 3">GN2-R2</strain>
    </source>
</reference>
<dbReference type="AlphaFoldDB" id="A0A7Z2VTF2"/>
<dbReference type="EMBL" id="CP051685">
    <property type="protein sequence ID" value="QJD98936.1"/>
    <property type="molecule type" value="Genomic_DNA"/>
</dbReference>
<name>A0A7Z2VTF2_9BURK</name>
<keyword evidence="3" id="KW-1185">Reference proteome</keyword>
<dbReference type="RefSeq" id="WP_169433833.1">
    <property type="nucleotide sequence ID" value="NZ_CP051685.1"/>
</dbReference>
<dbReference type="Proteomes" id="UP000502415">
    <property type="component" value="Chromosome"/>
</dbReference>
<dbReference type="PROSITE" id="PS51257">
    <property type="entry name" value="PROKAR_LIPOPROTEIN"/>
    <property type="match status" value="1"/>
</dbReference>
<keyword evidence="1" id="KW-0732">Signal</keyword>
<protein>
    <submittedName>
        <fullName evidence="2">Uncharacterized protein</fullName>
    </submittedName>
</protein>
<proteinExistence type="predicted"/>
<evidence type="ECO:0000256" key="1">
    <source>
        <dbReference type="SAM" id="SignalP"/>
    </source>
</evidence>
<sequence>MRIKNILAFTGAAVLSACAFAEPSIAPAANPATGSVLVQAKAGAGHRLTAQEAQGMRGAFRLADGRTLTLSSQRNKLFVDLDGKHEELVPVGDKRFVARDSGTLVAFNQVPYADEVTVSPAD</sequence>
<dbReference type="KEGG" id="mfy:HH212_01880"/>
<evidence type="ECO:0000313" key="3">
    <source>
        <dbReference type="Proteomes" id="UP000502415"/>
    </source>
</evidence>
<organism evidence="2 3">
    <name type="scientific">Massilia forsythiae</name>
    <dbReference type="NCBI Taxonomy" id="2728020"/>
    <lineage>
        <taxon>Bacteria</taxon>
        <taxon>Pseudomonadati</taxon>
        <taxon>Pseudomonadota</taxon>
        <taxon>Betaproteobacteria</taxon>
        <taxon>Burkholderiales</taxon>
        <taxon>Oxalobacteraceae</taxon>
        <taxon>Telluria group</taxon>
        <taxon>Massilia</taxon>
    </lineage>
</organism>
<evidence type="ECO:0000313" key="2">
    <source>
        <dbReference type="EMBL" id="QJD98936.1"/>
    </source>
</evidence>
<feature type="chain" id="PRO_5030765458" evidence="1">
    <location>
        <begin position="22"/>
        <end position="122"/>
    </location>
</feature>